<keyword evidence="4" id="KW-1185">Reference proteome</keyword>
<sequence>MEQSGSEGGERRHVLITVRLPRDATLADAIERLHLSEEDVDTGYGLVLIDPDQDLYGLRVTEEAGRTAGPPFSDPRIEPYGPPRRSRD</sequence>
<feature type="region of interest" description="Disordered" evidence="1">
    <location>
        <begin position="62"/>
        <end position="88"/>
    </location>
</feature>
<dbReference type="Proteomes" id="UP001597368">
    <property type="component" value="Unassembled WGS sequence"/>
</dbReference>
<protein>
    <recommendedName>
        <fullName evidence="2">Toprim domain-containing protein</fullName>
    </recommendedName>
</protein>
<dbReference type="InterPro" id="IPR006171">
    <property type="entry name" value="TOPRIM_dom"/>
</dbReference>
<name>A0ABW4SXW0_9ACTN</name>
<dbReference type="PROSITE" id="PS50880">
    <property type="entry name" value="TOPRIM"/>
    <property type="match status" value="1"/>
</dbReference>
<evidence type="ECO:0000313" key="4">
    <source>
        <dbReference type="Proteomes" id="UP001597368"/>
    </source>
</evidence>
<feature type="domain" description="Toprim" evidence="2">
    <location>
        <begin position="1"/>
        <end position="83"/>
    </location>
</feature>
<evidence type="ECO:0000259" key="2">
    <source>
        <dbReference type="PROSITE" id="PS50880"/>
    </source>
</evidence>
<reference evidence="4" key="1">
    <citation type="journal article" date="2019" name="Int. J. Syst. Evol. Microbiol.">
        <title>The Global Catalogue of Microorganisms (GCM) 10K type strain sequencing project: providing services to taxonomists for standard genome sequencing and annotation.</title>
        <authorList>
            <consortium name="The Broad Institute Genomics Platform"/>
            <consortium name="The Broad Institute Genome Sequencing Center for Infectious Disease"/>
            <person name="Wu L."/>
            <person name="Ma J."/>
        </authorList>
    </citation>
    <scope>NUCLEOTIDE SEQUENCE [LARGE SCALE GENOMIC DNA]</scope>
    <source>
        <strain evidence="4">ICMP 6774ER</strain>
    </source>
</reference>
<evidence type="ECO:0000313" key="3">
    <source>
        <dbReference type="EMBL" id="MFD1934463.1"/>
    </source>
</evidence>
<comment type="caution">
    <text evidence="3">The sequence shown here is derived from an EMBL/GenBank/DDBJ whole genome shotgun (WGS) entry which is preliminary data.</text>
</comment>
<accession>A0ABW4SXW0</accession>
<dbReference type="RefSeq" id="WP_379574513.1">
    <property type="nucleotide sequence ID" value="NZ_JBHUFV010000033.1"/>
</dbReference>
<dbReference type="EMBL" id="JBHUFV010000033">
    <property type="protein sequence ID" value="MFD1934463.1"/>
    <property type="molecule type" value="Genomic_DNA"/>
</dbReference>
<organism evidence="3 4">
    <name type="scientific">Nonomuraea mangrovi</name>
    <dbReference type="NCBI Taxonomy" id="2316207"/>
    <lineage>
        <taxon>Bacteria</taxon>
        <taxon>Bacillati</taxon>
        <taxon>Actinomycetota</taxon>
        <taxon>Actinomycetes</taxon>
        <taxon>Streptosporangiales</taxon>
        <taxon>Streptosporangiaceae</taxon>
        <taxon>Nonomuraea</taxon>
    </lineage>
</organism>
<evidence type="ECO:0000256" key="1">
    <source>
        <dbReference type="SAM" id="MobiDB-lite"/>
    </source>
</evidence>
<gene>
    <name evidence="3" type="ORF">ACFSKW_23630</name>
</gene>
<proteinExistence type="predicted"/>